<name>A0A1X1ZX83_9MYCO</name>
<keyword evidence="3" id="KW-1185">Reference proteome</keyword>
<organism evidence="2 3">
    <name type="scientific">Mycobacterium nebraskense</name>
    <dbReference type="NCBI Taxonomy" id="244292"/>
    <lineage>
        <taxon>Bacteria</taxon>
        <taxon>Bacillati</taxon>
        <taxon>Actinomycetota</taxon>
        <taxon>Actinomycetes</taxon>
        <taxon>Mycobacteriales</taxon>
        <taxon>Mycobacteriaceae</taxon>
        <taxon>Mycobacterium</taxon>
    </lineage>
</organism>
<protein>
    <recommendedName>
        <fullName evidence="1">DUF732 domain-containing protein</fullName>
    </recommendedName>
</protein>
<reference evidence="2 3" key="1">
    <citation type="submission" date="2016-01" db="EMBL/GenBank/DDBJ databases">
        <title>The new phylogeny of the genus Mycobacterium.</title>
        <authorList>
            <person name="Tarcisio F."/>
            <person name="Conor M."/>
            <person name="Antonella G."/>
            <person name="Elisabetta G."/>
            <person name="Giulia F.S."/>
            <person name="Sara T."/>
            <person name="Anna F."/>
            <person name="Clotilde B."/>
            <person name="Roberto B."/>
            <person name="Veronica D.S."/>
            <person name="Fabio R."/>
            <person name="Monica P."/>
            <person name="Olivier J."/>
            <person name="Enrico T."/>
            <person name="Nicola S."/>
        </authorList>
    </citation>
    <scope>NUCLEOTIDE SEQUENCE [LARGE SCALE GENOMIC DNA]</scope>
    <source>
        <strain evidence="2 3">DSM 44803</strain>
    </source>
</reference>
<evidence type="ECO:0000259" key="1">
    <source>
        <dbReference type="Pfam" id="PF05305"/>
    </source>
</evidence>
<dbReference type="AlphaFoldDB" id="A0A1X1ZX83"/>
<dbReference type="InterPro" id="IPR007969">
    <property type="entry name" value="DUF732"/>
</dbReference>
<proteinExistence type="predicted"/>
<gene>
    <name evidence="2" type="ORF">AWC17_26965</name>
</gene>
<evidence type="ECO:0000313" key="2">
    <source>
        <dbReference type="EMBL" id="ORW29559.1"/>
    </source>
</evidence>
<accession>A0A1X1ZX83</accession>
<dbReference type="Proteomes" id="UP000193781">
    <property type="component" value="Unassembled WGS sequence"/>
</dbReference>
<sequence length="111" mass="11704">LLPSDLPVFEGTYVRILLHRGRDTTDPADADAEFLAALSSQGITYASPEVMIAAGHAVCTELDRGETPAQVAHDVMNHKDVLTGSNLAAHHAGFLVGASIAAYCPTYLGRT</sequence>
<feature type="non-terminal residue" evidence="2">
    <location>
        <position position="1"/>
    </location>
</feature>
<dbReference type="Pfam" id="PF05305">
    <property type="entry name" value="DUF732"/>
    <property type="match status" value="1"/>
</dbReference>
<comment type="caution">
    <text evidence="2">The sequence shown here is derived from an EMBL/GenBank/DDBJ whole genome shotgun (WGS) entry which is preliminary data.</text>
</comment>
<feature type="domain" description="DUF732" evidence="1">
    <location>
        <begin position="30"/>
        <end position="105"/>
    </location>
</feature>
<evidence type="ECO:0000313" key="3">
    <source>
        <dbReference type="Proteomes" id="UP000193781"/>
    </source>
</evidence>
<dbReference type="RefSeq" id="WP_085164414.1">
    <property type="nucleotide sequence ID" value="NZ_LQPH01000054.1"/>
</dbReference>
<dbReference type="EMBL" id="LQPH01000054">
    <property type="protein sequence ID" value="ORW29559.1"/>
    <property type="molecule type" value="Genomic_DNA"/>
</dbReference>